<proteinExistence type="predicted"/>
<protein>
    <submittedName>
        <fullName evidence="1">Uncharacterized protein</fullName>
    </submittedName>
</protein>
<gene>
    <name evidence="1" type="ORF">B1199_07095</name>
</gene>
<accession>A0A244CR66</accession>
<organism evidence="1 2">
    <name type="scientific">Pseudoalteromonas ulvae</name>
    <dbReference type="NCBI Taxonomy" id="107327"/>
    <lineage>
        <taxon>Bacteria</taxon>
        <taxon>Pseudomonadati</taxon>
        <taxon>Pseudomonadota</taxon>
        <taxon>Gammaproteobacteria</taxon>
        <taxon>Alteromonadales</taxon>
        <taxon>Pseudoalteromonadaceae</taxon>
        <taxon>Pseudoalteromonas</taxon>
    </lineage>
</organism>
<dbReference type="Proteomes" id="UP000194841">
    <property type="component" value="Unassembled WGS sequence"/>
</dbReference>
<sequence>MSLIVNSNIDSVRLYQPSPKKVQAEPQSRLLHSTAAERPSYIKSDSGTLLDLAKKNPFNEPQSTIYDQPNQKMSAAISLYKTFANLERREEIQQLVGVDIYA</sequence>
<name>A0A244CR66_PSEDV</name>
<comment type="caution">
    <text evidence="1">The sequence shown here is derived from an EMBL/GenBank/DDBJ whole genome shotgun (WGS) entry which is preliminary data.</text>
</comment>
<reference evidence="1 2" key="1">
    <citation type="submission" date="2017-02" db="EMBL/GenBank/DDBJ databases">
        <title>Pseudoalteromonas ulvae TC14 Genome.</title>
        <authorList>
            <person name="Molmeret M."/>
        </authorList>
    </citation>
    <scope>NUCLEOTIDE SEQUENCE [LARGE SCALE GENOMIC DNA]</scope>
    <source>
        <strain evidence="1">TC14</strain>
    </source>
</reference>
<keyword evidence="2" id="KW-1185">Reference proteome</keyword>
<dbReference type="RefSeq" id="WP_086743419.1">
    <property type="nucleotide sequence ID" value="NZ_MWPV01000002.1"/>
</dbReference>
<evidence type="ECO:0000313" key="1">
    <source>
        <dbReference type="EMBL" id="OUL58113.1"/>
    </source>
</evidence>
<dbReference type="AlphaFoldDB" id="A0A244CR66"/>
<dbReference type="OrthoDB" id="6309773at2"/>
<dbReference type="EMBL" id="MWPV01000002">
    <property type="protein sequence ID" value="OUL58113.1"/>
    <property type="molecule type" value="Genomic_DNA"/>
</dbReference>
<evidence type="ECO:0000313" key="2">
    <source>
        <dbReference type="Proteomes" id="UP000194841"/>
    </source>
</evidence>